<dbReference type="EMBL" id="BMMS01000023">
    <property type="protein sequence ID" value="GGO94508.1"/>
    <property type="molecule type" value="Genomic_DNA"/>
</dbReference>
<dbReference type="SUPFAM" id="SSF53822">
    <property type="entry name" value="Periplasmic binding protein-like I"/>
    <property type="match status" value="1"/>
</dbReference>
<dbReference type="Pfam" id="PF13407">
    <property type="entry name" value="Peripla_BP_4"/>
    <property type="match status" value="1"/>
</dbReference>
<dbReference type="Proteomes" id="UP000641932">
    <property type="component" value="Unassembled WGS sequence"/>
</dbReference>
<evidence type="ECO:0000256" key="4">
    <source>
        <dbReference type="SAM" id="MobiDB-lite"/>
    </source>
</evidence>
<feature type="compositionally biased region" description="Low complexity" evidence="4">
    <location>
        <begin position="39"/>
        <end position="51"/>
    </location>
</feature>
<evidence type="ECO:0000313" key="8">
    <source>
        <dbReference type="Proteomes" id="UP000641932"/>
    </source>
</evidence>
<reference evidence="7" key="2">
    <citation type="submission" date="2020-09" db="EMBL/GenBank/DDBJ databases">
        <authorList>
            <person name="Sun Q."/>
            <person name="Zhou Y."/>
        </authorList>
    </citation>
    <scope>NUCLEOTIDE SEQUENCE</scope>
    <source>
        <strain evidence="7">CGMCC 4.7201</strain>
    </source>
</reference>
<dbReference type="InterPro" id="IPR025997">
    <property type="entry name" value="SBP_2_dom"/>
</dbReference>
<comment type="subcellular location">
    <subcellularLocation>
        <location evidence="1">Cell envelope</location>
    </subcellularLocation>
</comment>
<gene>
    <name evidence="7" type="ORF">GCM10012280_49580</name>
</gene>
<dbReference type="GO" id="GO:0030246">
    <property type="term" value="F:carbohydrate binding"/>
    <property type="evidence" value="ECO:0007669"/>
    <property type="project" value="UniProtKB-ARBA"/>
</dbReference>
<comment type="caution">
    <text evidence="7">The sequence shown here is derived from an EMBL/GenBank/DDBJ whole genome shotgun (WGS) entry which is preliminary data.</text>
</comment>
<keyword evidence="3 5" id="KW-0732">Signal</keyword>
<organism evidence="7 8">
    <name type="scientific">Wenjunlia tyrosinilytica</name>
    <dbReference type="NCBI Taxonomy" id="1544741"/>
    <lineage>
        <taxon>Bacteria</taxon>
        <taxon>Bacillati</taxon>
        <taxon>Actinomycetota</taxon>
        <taxon>Actinomycetes</taxon>
        <taxon>Kitasatosporales</taxon>
        <taxon>Streptomycetaceae</taxon>
        <taxon>Wenjunlia</taxon>
    </lineage>
</organism>
<evidence type="ECO:0000256" key="2">
    <source>
        <dbReference type="ARBA" id="ARBA00007639"/>
    </source>
</evidence>
<feature type="region of interest" description="Disordered" evidence="4">
    <location>
        <begin position="27"/>
        <end position="62"/>
    </location>
</feature>
<dbReference type="PROSITE" id="PS51257">
    <property type="entry name" value="PROKAR_LIPOPROTEIN"/>
    <property type="match status" value="1"/>
</dbReference>
<evidence type="ECO:0000313" key="7">
    <source>
        <dbReference type="EMBL" id="GGO94508.1"/>
    </source>
</evidence>
<name>A0A917ZTK0_9ACTN</name>
<proteinExistence type="inferred from homology"/>
<feature type="chain" id="PRO_5039124203" evidence="5">
    <location>
        <begin position="21"/>
        <end position="378"/>
    </location>
</feature>
<dbReference type="GO" id="GO:0030313">
    <property type="term" value="C:cell envelope"/>
    <property type="evidence" value="ECO:0007669"/>
    <property type="project" value="UniProtKB-SubCell"/>
</dbReference>
<dbReference type="InterPro" id="IPR028082">
    <property type="entry name" value="Peripla_BP_I"/>
</dbReference>
<feature type="domain" description="Periplasmic binding protein" evidence="6">
    <location>
        <begin position="85"/>
        <end position="339"/>
    </location>
</feature>
<reference evidence="7" key="1">
    <citation type="journal article" date="2014" name="Int. J. Syst. Evol. Microbiol.">
        <title>Complete genome sequence of Corynebacterium casei LMG S-19264T (=DSM 44701T), isolated from a smear-ripened cheese.</title>
        <authorList>
            <consortium name="US DOE Joint Genome Institute (JGI-PGF)"/>
            <person name="Walter F."/>
            <person name="Albersmeier A."/>
            <person name="Kalinowski J."/>
            <person name="Ruckert C."/>
        </authorList>
    </citation>
    <scope>NUCLEOTIDE SEQUENCE</scope>
    <source>
        <strain evidence="7">CGMCC 4.7201</strain>
    </source>
</reference>
<dbReference type="CDD" id="cd06316">
    <property type="entry name" value="PBP1_ABC_sugar_binding-like"/>
    <property type="match status" value="1"/>
</dbReference>
<accession>A0A917ZTK0</accession>
<sequence length="378" mass="39414">MRSRNTAGAIVASAALLAMAACSTGAQTTGAPKTEKSPTGTTTAAAPLTETRGPNGEKPTATSDLTLSAADAAKVKAGHYTAALLWHTSSDFTNAVTAGADDEFARLGVKVVATTDAGFDAAKQKSDVETVLAKKPSAVISLPLDPTTAAEAFRPAKQAGTKLVFLSNVPTGYRQGVDYESVVTDDLFQMGKQAADALAKSMGGKGEIGWIYHDAKYYVTNQRDNAFKTTIERDHPGIKIVAKQGIADPARAEDIANAMISQHPDLNGVYVTWAEPAEGVLSALRNAGNTKTKVVTLDLSEPIALDMVSGGNVIGMVADQAYELGRALAADAAYGLLGKKAPPFLVAPALTVTKDNLREGWHQSLHRKPPASVLKAAK</sequence>
<protein>
    <submittedName>
        <fullName evidence="7">Sugar ABC transporter substrate-binding protein</fullName>
    </submittedName>
</protein>
<dbReference type="RefSeq" id="WP_229698715.1">
    <property type="nucleotide sequence ID" value="NZ_BMMS01000023.1"/>
</dbReference>
<comment type="similarity">
    <text evidence="2">Belongs to the bacterial solute-binding protein 2 family.</text>
</comment>
<keyword evidence="8" id="KW-1185">Reference proteome</keyword>
<dbReference type="AlphaFoldDB" id="A0A917ZTK0"/>
<dbReference type="Gene3D" id="3.40.50.2300">
    <property type="match status" value="2"/>
</dbReference>
<dbReference type="PANTHER" id="PTHR46847:SF1">
    <property type="entry name" value="D-ALLOSE-BINDING PERIPLASMIC PROTEIN-RELATED"/>
    <property type="match status" value="1"/>
</dbReference>
<evidence type="ECO:0000256" key="5">
    <source>
        <dbReference type="SAM" id="SignalP"/>
    </source>
</evidence>
<evidence type="ECO:0000259" key="6">
    <source>
        <dbReference type="Pfam" id="PF13407"/>
    </source>
</evidence>
<feature type="signal peptide" evidence="5">
    <location>
        <begin position="1"/>
        <end position="20"/>
    </location>
</feature>
<evidence type="ECO:0000256" key="1">
    <source>
        <dbReference type="ARBA" id="ARBA00004196"/>
    </source>
</evidence>
<dbReference type="PANTHER" id="PTHR46847">
    <property type="entry name" value="D-ALLOSE-BINDING PERIPLASMIC PROTEIN-RELATED"/>
    <property type="match status" value="1"/>
</dbReference>
<evidence type="ECO:0000256" key="3">
    <source>
        <dbReference type="ARBA" id="ARBA00022729"/>
    </source>
</evidence>